<protein>
    <recommendedName>
        <fullName evidence="8">Exonuclease domain-containing protein</fullName>
    </recommendedName>
</protein>
<dbReference type="InterPro" id="IPR012337">
    <property type="entry name" value="RNaseH-like_sf"/>
</dbReference>
<keyword evidence="4" id="KW-0378">Hydrolase</keyword>
<feature type="non-terminal residue" evidence="9">
    <location>
        <position position="1"/>
    </location>
</feature>
<evidence type="ECO:0000256" key="3">
    <source>
        <dbReference type="ARBA" id="ARBA00022723"/>
    </source>
</evidence>
<comment type="cofactor">
    <cofactor evidence="1">
        <name>Mg(2+)</name>
        <dbReference type="ChEBI" id="CHEBI:18420"/>
    </cofactor>
</comment>
<evidence type="ECO:0000256" key="5">
    <source>
        <dbReference type="ARBA" id="ARBA00022839"/>
    </source>
</evidence>
<keyword evidence="2" id="KW-0540">Nuclease</keyword>
<evidence type="ECO:0000256" key="1">
    <source>
        <dbReference type="ARBA" id="ARBA00001946"/>
    </source>
</evidence>
<feature type="non-terminal residue" evidence="9">
    <location>
        <position position="265"/>
    </location>
</feature>
<dbReference type="InterPro" id="IPR013520">
    <property type="entry name" value="Ribonucl_H"/>
</dbReference>
<keyword evidence="5" id="KW-0269">Exonuclease</keyword>
<dbReference type="CDD" id="cd06127">
    <property type="entry name" value="DEDDh"/>
    <property type="match status" value="1"/>
</dbReference>
<dbReference type="EMBL" id="JAQQBR010001756">
    <property type="protein sequence ID" value="KAK0169186.1"/>
    <property type="molecule type" value="Genomic_DNA"/>
</dbReference>
<dbReference type="GO" id="GO:0008296">
    <property type="term" value="F:3'-5'-DNA exonuclease activity"/>
    <property type="evidence" value="ECO:0007669"/>
    <property type="project" value="TreeGrafter"/>
</dbReference>
<evidence type="ECO:0000256" key="2">
    <source>
        <dbReference type="ARBA" id="ARBA00022722"/>
    </source>
</evidence>
<dbReference type="InterPro" id="IPR057617">
    <property type="entry name" value="PML_C"/>
</dbReference>
<dbReference type="PANTHER" id="PTHR13058:SF22">
    <property type="entry name" value="EXODEOXYRIBONUCLEASE III"/>
    <property type="match status" value="1"/>
</dbReference>
<dbReference type="SMART" id="SM00479">
    <property type="entry name" value="EXOIII"/>
    <property type="match status" value="1"/>
</dbReference>
<feature type="domain" description="Exonuclease" evidence="8">
    <location>
        <begin position="1"/>
        <end position="171"/>
    </location>
</feature>
<proteinExistence type="inferred from homology"/>
<comment type="caution">
    <text evidence="9">The sequence shown here is derived from an EMBL/GenBank/DDBJ whole genome shotgun (WGS) entry which is preliminary data.</text>
</comment>
<dbReference type="PANTHER" id="PTHR13058">
    <property type="entry name" value="THREE PRIME REPAIR EXONUCLEASE 1, 2"/>
    <property type="match status" value="1"/>
</dbReference>
<dbReference type="Proteomes" id="UP001168972">
    <property type="component" value="Unassembled WGS sequence"/>
</dbReference>
<name>A0AA39FGX2_MICHY</name>
<dbReference type="InterPro" id="IPR036397">
    <property type="entry name" value="RNaseH_sf"/>
</dbReference>
<organism evidence="9 10">
    <name type="scientific">Microctonus hyperodae</name>
    <name type="common">Parasitoid wasp</name>
    <dbReference type="NCBI Taxonomy" id="165561"/>
    <lineage>
        <taxon>Eukaryota</taxon>
        <taxon>Metazoa</taxon>
        <taxon>Ecdysozoa</taxon>
        <taxon>Arthropoda</taxon>
        <taxon>Hexapoda</taxon>
        <taxon>Insecta</taxon>
        <taxon>Pterygota</taxon>
        <taxon>Neoptera</taxon>
        <taxon>Endopterygota</taxon>
        <taxon>Hymenoptera</taxon>
        <taxon>Apocrita</taxon>
        <taxon>Ichneumonoidea</taxon>
        <taxon>Braconidae</taxon>
        <taxon>Euphorinae</taxon>
        <taxon>Microctonus</taxon>
    </lineage>
</organism>
<dbReference type="Pfam" id="PF00929">
    <property type="entry name" value="RNase_T"/>
    <property type="match status" value="1"/>
</dbReference>
<dbReference type="Pfam" id="PF25244">
    <property type="entry name" value="PML_C"/>
    <property type="match status" value="1"/>
</dbReference>
<evidence type="ECO:0000313" key="10">
    <source>
        <dbReference type="Proteomes" id="UP001168972"/>
    </source>
</evidence>
<dbReference type="GO" id="GO:0003676">
    <property type="term" value="F:nucleic acid binding"/>
    <property type="evidence" value="ECO:0007669"/>
    <property type="project" value="InterPro"/>
</dbReference>
<evidence type="ECO:0000313" key="9">
    <source>
        <dbReference type="EMBL" id="KAK0169186.1"/>
    </source>
</evidence>
<reference evidence="9" key="1">
    <citation type="journal article" date="2023" name="bioRxiv">
        <title>Scaffold-level genome assemblies of two parasitoid biocontrol wasps reveal the parthenogenesis mechanism and an associated novel virus.</title>
        <authorList>
            <person name="Inwood S."/>
            <person name="Skelly J."/>
            <person name="Guhlin J."/>
            <person name="Harrop T."/>
            <person name="Goldson S."/>
            <person name="Dearden P."/>
        </authorList>
    </citation>
    <scope>NUCLEOTIDE SEQUENCE</scope>
    <source>
        <strain evidence="9">Lincoln</strain>
        <tissue evidence="9">Whole body</tissue>
    </source>
</reference>
<dbReference type="AlphaFoldDB" id="A0AA39FGX2"/>
<dbReference type="InterPro" id="IPR040393">
    <property type="entry name" value="TREX1/2"/>
</dbReference>
<keyword evidence="3" id="KW-0479">Metal-binding</keyword>
<dbReference type="Gene3D" id="3.30.420.10">
    <property type="entry name" value="Ribonuclease H-like superfamily/Ribonuclease H"/>
    <property type="match status" value="1"/>
</dbReference>
<keyword evidence="10" id="KW-1185">Reference proteome</keyword>
<sequence length="265" mass="30030">TGGFSKNCDILQIGAKYEQYEFSIYIKPTQTISEEASKVHGLRMIHDILVRHDESILTVSLSEALVGFYEFLSKFQRKCILTAHNCEFDYPRLMGALDKCFLKEHFRAIILGYSDSLPVIKKNTGKTKKGENKLENIARELQINGDKAHDALYDVIMLDKVLKKLNITTNDLLGSFLSWDDASNKIKFSQNLPNALKELHLLTDCVSIGMRKRMAAANVSYETLEDAYKTSKYAGIVQVLGKDENGAVKVTKAKKILEKIFNYFE</sequence>
<reference evidence="9" key="2">
    <citation type="submission" date="2023-03" db="EMBL/GenBank/DDBJ databases">
        <authorList>
            <person name="Inwood S.N."/>
            <person name="Skelly J.G."/>
            <person name="Guhlin J."/>
            <person name="Harrop T.W.R."/>
            <person name="Goldson S.G."/>
            <person name="Dearden P.K."/>
        </authorList>
    </citation>
    <scope>NUCLEOTIDE SEQUENCE</scope>
    <source>
        <strain evidence="9">Lincoln</strain>
        <tissue evidence="9">Whole body</tissue>
    </source>
</reference>
<comment type="similarity">
    <text evidence="7">Belongs to the exonuclease superfamily. TREX family.</text>
</comment>
<gene>
    <name evidence="9" type="ORF">PV327_011725</name>
</gene>
<evidence type="ECO:0000259" key="8">
    <source>
        <dbReference type="SMART" id="SM00479"/>
    </source>
</evidence>
<evidence type="ECO:0000256" key="7">
    <source>
        <dbReference type="ARBA" id="ARBA00025769"/>
    </source>
</evidence>
<evidence type="ECO:0000256" key="4">
    <source>
        <dbReference type="ARBA" id="ARBA00022801"/>
    </source>
</evidence>
<keyword evidence="6" id="KW-0460">Magnesium</keyword>
<dbReference type="GO" id="GO:0005737">
    <property type="term" value="C:cytoplasm"/>
    <property type="evidence" value="ECO:0007669"/>
    <property type="project" value="TreeGrafter"/>
</dbReference>
<evidence type="ECO:0000256" key="6">
    <source>
        <dbReference type="ARBA" id="ARBA00022842"/>
    </source>
</evidence>
<dbReference type="GO" id="GO:0046872">
    <property type="term" value="F:metal ion binding"/>
    <property type="evidence" value="ECO:0007669"/>
    <property type="project" value="UniProtKB-KW"/>
</dbReference>
<accession>A0AA39FGX2</accession>
<dbReference type="GO" id="GO:0006308">
    <property type="term" value="P:DNA catabolic process"/>
    <property type="evidence" value="ECO:0007669"/>
    <property type="project" value="TreeGrafter"/>
</dbReference>
<dbReference type="SUPFAM" id="SSF53098">
    <property type="entry name" value="Ribonuclease H-like"/>
    <property type="match status" value="1"/>
</dbReference>